<accession>M2RB40</accession>
<sequence length="151" mass="16820">MSFPPAIPPPREVVYECNCTRICRSSKRRVPRTTYYRHRPFREEDEQNRQAAWCAAQNVSPAESEPKHKSKRHSSRDPESSQRPRTGNSDQPTLPPRTPSPIASTSSAFVLGDQNVHSVDDPDPVPDVPEPFSPALSDQGLHEPTGHLGST</sequence>
<dbReference type="EMBL" id="KB445799">
    <property type="protein sequence ID" value="EMD35991.1"/>
    <property type="molecule type" value="Genomic_DNA"/>
</dbReference>
<feature type="compositionally biased region" description="Polar residues" evidence="1">
    <location>
        <begin position="83"/>
        <end position="92"/>
    </location>
</feature>
<protein>
    <submittedName>
        <fullName evidence="2">Uncharacterized protein</fullName>
    </submittedName>
</protein>
<organism evidence="2 3">
    <name type="scientific">Ceriporiopsis subvermispora (strain B)</name>
    <name type="common">White-rot fungus</name>
    <name type="synonym">Gelatoporia subvermispora</name>
    <dbReference type="NCBI Taxonomy" id="914234"/>
    <lineage>
        <taxon>Eukaryota</taxon>
        <taxon>Fungi</taxon>
        <taxon>Dikarya</taxon>
        <taxon>Basidiomycota</taxon>
        <taxon>Agaricomycotina</taxon>
        <taxon>Agaricomycetes</taxon>
        <taxon>Polyporales</taxon>
        <taxon>Gelatoporiaceae</taxon>
        <taxon>Gelatoporia</taxon>
    </lineage>
</organism>
<feature type="region of interest" description="Disordered" evidence="1">
    <location>
        <begin position="27"/>
        <end position="151"/>
    </location>
</feature>
<name>M2RB40_CERS8</name>
<reference evidence="2 3" key="1">
    <citation type="journal article" date="2012" name="Proc. Natl. Acad. Sci. U.S.A.">
        <title>Comparative genomics of Ceriporiopsis subvermispora and Phanerochaete chrysosporium provide insight into selective ligninolysis.</title>
        <authorList>
            <person name="Fernandez-Fueyo E."/>
            <person name="Ruiz-Duenas F.J."/>
            <person name="Ferreira P."/>
            <person name="Floudas D."/>
            <person name="Hibbett D.S."/>
            <person name="Canessa P."/>
            <person name="Larrondo L.F."/>
            <person name="James T.Y."/>
            <person name="Seelenfreund D."/>
            <person name="Lobos S."/>
            <person name="Polanco R."/>
            <person name="Tello M."/>
            <person name="Honda Y."/>
            <person name="Watanabe T."/>
            <person name="Watanabe T."/>
            <person name="Ryu J.S."/>
            <person name="Kubicek C.P."/>
            <person name="Schmoll M."/>
            <person name="Gaskell J."/>
            <person name="Hammel K.E."/>
            <person name="St John F.J."/>
            <person name="Vanden Wymelenberg A."/>
            <person name="Sabat G."/>
            <person name="Splinter BonDurant S."/>
            <person name="Syed K."/>
            <person name="Yadav J.S."/>
            <person name="Doddapaneni H."/>
            <person name="Subramanian V."/>
            <person name="Lavin J.L."/>
            <person name="Oguiza J.A."/>
            <person name="Perez G."/>
            <person name="Pisabarro A.G."/>
            <person name="Ramirez L."/>
            <person name="Santoyo F."/>
            <person name="Master E."/>
            <person name="Coutinho P.M."/>
            <person name="Henrissat B."/>
            <person name="Lombard V."/>
            <person name="Magnuson J.K."/>
            <person name="Kuees U."/>
            <person name="Hori C."/>
            <person name="Igarashi K."/>
            <person name="Samejima M."/>
            <person name="Held B.W."/>
            <person name="Barry K.W."/>
            <person name="LaButti K.M."/>
            <person name="Lapidus A."/>
            <person name="Lindquist E.A."/>
            <person name="Lucas S.M."/>
            <person name="Riley R."/>
            <person name="Salamov A.A."/>
            <person name="Hoffmeister D."/>
            <person name="Schwenk D."/>
            <person name="Hadar Y."/>
            <person name="Yarden O."/>
            <person name="de Vries R.P."/>
            <person name="Wiebenga A."/>
            <person name="Stenlid J."/>
            <person name="Eastwood D."/>
            <person name="Grigoriev I.V."/>
            <person name="Berka R.M."/>
            <person name="Blanchette R.A."/>
            <person name="Kersten P."/>
            <person name="Martinez A.T."/>
            <person name="Vicuna R."/>
            <person name="Cullen D."/>
        </authorList>
    </citation>
    <scope>NUCLEOTIDE SEQUENCE [LARGE SCALE GENOMIC DNA]</scope>
    <source>
        <strain evidence="2 3">B</strain>
    </source>
</reference>
<keyword evidence="3" id="KW-1185">Reference proteome</keyword>
<feature type="compositionally biased region" description="Basic residues" evidence="1">
    <location>
        <begin position="27"/>
        <end position="40"/>
    </location>
</feature>
<evidence type="ECO:0000313" key="3">
    <source>
        <dbReference type="Proteomes" id="UP000016930"/>
    </source>
</evidence>
<dbReference type="HOGENOM" id="CLU_1731245_0_0_1"/>
<gene>
    <name evidence="2" type="ORF">CERSUDRAFT_74775</name>
</gene>
<dbReference type="AlphaFoldDB" id="M2RB40"/>
<evidence type="ECO:0000313" key="2">
    <source>
        <dbReference type="EMBL" id="EMD35991.1"/>
    </source>
</evidence>
<dbReference type="Proteomes" id="UP000016930">
    <property type="component" value="Unassembled WGS sequence"/>
</dbReference>
<proteinExistence type="predicted"/>
<evidence type="ECO:0000256" key="1">
    <source>
        <dbReference type="SAM" id="MobiDB-lite"/>
    </source>
</evidence>